<comment type="caution">
    <text evidence="2">The sequence shown here is derived from an EMBL/GenBank/DDBJ whole genome shotgun (WGS) entry which is preliminary data.</text>
</comment>
<accession>A0AAV7ZWY4</accession>
<dbReference type="Proteomes" id="UP001146793">
    <property type="component" value="Unassembled WGS sequence"/>
</dbReference>
<dbReference type="EMBL" id="JANTQA010000023">
    <property type="protein sequence ID" value="KAJ3445117.1"/>
    <property type="molecule type" value="Genomic_DNA"/>
</dbReference>
<organism evidence="2 3">
    <name type="scientific">Anaeramoeba flamelloides</name>
    <dbReference type="NCBI Taxonomy" id="1746091"/>
    <lineage>
        <taxon>Eukaryota</taxon>
        <taxon>Metamonada</taxon>
        <taxon>Anaeramoebidae</taxon>
        <taxon>Anaeramoeba</taxon>
    </lineage>
</organism>
<sequence>MNQQNEFELPKKIPTEIDGPVIAIGDVHAHCTGLKLLLEHLKKNIPDYDNCWLVFLGDYVDRGSECKETIDFLIDLWENRPKTTFVMGNHDLAFSMFNKLIPEPFKGAFKFHKHLLSPKEYDSKMIDQENVHLQGLRYRYIYSSDSTFDSYNVPYSDNVKFQEVLPTKHKHFFRSLPWCVEHPDYIFVHAGIGYEETSLEKIKKQDLSDPRPTWLCDRLHLEAPKLFNKTIVSGHYGFSEVIFRKNRIINDTTAGETPYITAVLLPNNKVFCLEGKVEIEKN</sequence>
<dbReference type="GO" id="GO:0016787">
    <property type="term" value="F:hydrolase activity"/>
    <property type="evidence" value="ECO:0007669"/>
    <property type="project" value="InterPro"/>
</dbReference>
<reference evidence="2" key="1">
    <citation type="submission" date="2022-08" db="EMBL/GenBank/DDBJ databases">
        <title>Novel sulphate-reducing endosymbionts in the free-living metamonad Anaeramoeba.</title>
        <authorList>
            <person name="Jerlstrom-Hultqvist J."/>
            <person name="Cepicka I."/>
            <person name="Gallot-Lavallee L."/>
            <person name="Salas-Leiva D."/>
            <person name="Curtis B.A."/>
            <person name="Zahonova K."/>
            <person name="Pipaliya S."/>
            <person name="Dacks J."/>
            <person name="Roger A.J."/>
        </authorList>
    </citation>
    <scope>NUCLEOTIDE SEQUENCE</scope>
    <source>
        <strain evidence="2">Busselton2</strain>
    </source>
</reference>
<dbReference type="SUPFAM" id="SSF56300">
    <property type="entry name" value="Metallo-dependent phosphatases"/>
    <property type="match status" value="1"/>
</dbReference>
<evidence type="ECO:0000313" key="3">
    <source>
        <dbReference type="Proteomes" id="UP001146793"/>
    </source>
</evidence>
<gene>
    <name evidence="2" type="ORF">M0812_10982</name>
</gene>
<proteinExistence type="predicted"/>
<dbReference type="PANTHER" id="PTHR47474:SF1">
    <property type="entry name" value="TYROSINE-PROTEIN PHOSPHATASE RLPH2"/>
    <property type="match status" value="1"/>
</dbReference>
<protein>
    <recommendedName>
        <fullName evidence="1">Calcineurin-like phosphoesterase domain-containing protein</fullName>
    </recommendedName>
</protein>
<evidence type="ECO:0000259" key="1">
    <source>
        <dbReference type="Pfam" id="PF00149"/>
    </source>
</evidence>
<dbReference type="Pfam" id="PF00149">
    <property type="entry name" value="Metallophos"/>
    <property type="match status" value="1"/>
</dbReference>
<dbReference type="Gene3D" id="3.60.21.10">
    <property type="match status" value="1"/>
</dbReference>
<feature type="domain" description="Calcineurin-like phosphoesterase" evidence="1">
    <location>
        <begin position="20"/>
        <end position="239"/>
    </location>
</feature>
<dbReference type="PANTHER" id="PTHR47474">
    <property type="entry name" value="TYROSINE-PROTEIN PHOSPHATASE RLPH2"/>
    <property type="match status" value="1"/>
</dbReference>
<dbReference type="InterPro" id="IPR004843">
    <property type="entry name" value="Calcineurin-like_PHP"/>
</dbReference>
<dbReference type="InterPro" id="IPR029052">
    <property type="entry name" value="Metallo-depent_PP-like"/>
</dbReference>
<dbReference type="AlphaFoldDB" id="A0AAV7ZWY4"/>
<evidence type="ECO:0000313" key="2">
    <source>
        <dbReference type="EMBL" id="KAJ3445117.1"/>
    </source>
</evidence>
<name>A0AAV7ZWY4_9EUKA</name>